<dbReference type="Proteomes" id="UP001589896">
    <property type="component" value="Unassembled WGS sequence"/>
</dbReference>
<dbReference type="InterPro" id="IPR033140">
    <property type="entry name" value="Lipase_GDXG_put_SER_AS"/>
</dbReference>
<proteinExistence type="inferred from homology"/>
<dbReference type="InterPro" id="IPR029058">
    <property type="entry name" value="AB_hydrolase_fold"/>
</dbReference>
<evidence type="ECO:0000313" key="5">
    <source>
        <dbReference type="EMBL" id="MFC0679793.1"/>
    </source>
</evidence>
<sequence>MSTLIFQGSPRHVASGLAILASSTFDVLVRRLRGRPLCKAWPVEFEIGTLFYRRQFERALAYADIREGRAYFDAVTLAIRGRWPVRVEAVARDAAAPGGHWFRPHAKCAPGGPVVLYLHGGGYAFYADVSHRFVAMLAFRLGLPVFALDYRLTPEHPHPAQLEDALAAYRRLLAEGVAPERIVVAGDSAGGHLALMLIVALRDAELPQPSLVVALSPWTDTGRRGASQFGHDVFDMVQGRQTVLYSSWLKGDTDATDRELSPIYRDFRGLAPVYLQAGGKEILVDMVRDFAAELRRQGASVHLDVWPHMTHEFHAYGDRLPDSDQALARISAAIAWAHSRESMPFSAIMQSEVAAFHPRPAAVGSCSAMALTRDNGRAPPQACLQQNA</sequence>
<dbReference type="SUPFAM" id="SSF53474">
    <property type="entry name" value="alpha/beta-Hydrolases"/>
    <property type="match status" value="1"/>
</dbReference>
<organism evidence="5 6">
    <name type="scientific">Lysobacter korlensis</name>
    <dbReference type="NCBI Taxonomy" id="553636"/>
    <lineage>
        <taxon>Bacteria</taxon>
        <taxon>Pseudomonadati</taxon>
        <taxon>Pseudomonadota</taxon>
        <taxon>Gammaproteobacteria</taxon>
        <taxon>Lysobacterales</taxon>
        <taxon>Lysobacteraceae</taxon>
        <taxon>Lysobacter</taxon>
    </lineage>
</organism>
<evidence type="ECO:0000256" key="1">
    <source>
        <dbReference type="ARBA" id="ARBA00010515"/>
    </source>
</evidence>
<accession>A0ABV6RV38</accession>
<keyword evidence="6" id="KW-1185">Reference proteome</keyword>
<protein>
    <submittedName>
        <fullName evidence="5">Alpha/beta hydrolase</fullName>
    </submittedName>
</protein>
<feature type="domain" description="Alpha/beta hydrolase fold-3" evidence="4">
    <location>
        <begin position="115"/>
        <end position="314"/>
    </location>
</feature>
<dbReference type="PROSITE" id="PS01174">
    <property type="entry name" value="LIPASE_GDXG_SER"/>
    <property type="match status" value="1"/>
</dbReference>
<feature type="active site" evidence="3">
    <location>
        <position position="188"/>
    </location>
</feature>
<evidence type="ECO:0000256" key="2">
    <source>
        <dbReference type="ARBA" id="ARBA00022801"/>
    </source>
</evidence>
<dbReference type="PANTHER" id="PTHR48081">
    <property type="entry name" value="AB HYDROLASE SUPERFAMILY PROTEIN C4A8.06C"/>
    <property type="match status" value="1"/>
</dbReference>
<reference evidence="5 6" key="1">
    <citation type="submission" date="2024-09" db="EMBL/GenBank/DDBJ databases">
        <authorList>
            <person name="Sun Q."/>
            <person name="Mori K."/>
        </authorList>
    </citation>
    <scope>NUCLEOTIDE SEQUENCE [LARGE SCALE GENOMIC DNA]</scope>
    <source>
        <strain evidence="5 6">KCTC 23076</strain>
    </source>
</reference>
<evidence type="ECO:0000313" key="6">
    <source>
        <dbReference type="Proteomes" id="UP001589896"/>
    </source>
</evidence>
<name>A0ABV6RV38_9GAMM</name>
<dbReference type="GO" id="GO:0016787">
    <property type="term" value="F:hydrolase activity"/>
    <property type="evidence" value="ECO:0007669"/>
    <property type="project" value="UniProtKB-KW"/>
</dbReference>
<dbReference type="Gene3D" id="3.40.50.1820">
    <property type="entry name" value="alpha/beta hydrolase"/>
    <property type="match status" value="1"/>
</dbReference>
<dbReference type="Pfam" id="PF07859">
    <property type="entry name" value="Abhydrolase_3"/>
    <property type="match status" value="1"/>
</dbReference>
<dbReference type="PANTHER" id="PTHR48081:SF30">
    <property type="entry name" value="ACETYL-HYDROLASE LIPR-RELATED"/>
    <property type="match status" value="1"/>
</dbReference>
<dbReference type="InterPro" id="IPR013094">
    <property type="entry name" value="AB_hydrolase_3"/>
</dbReference>
<dbReference type="EMBL" id="JBHLTG010000004">
    <property type="protein sequence ID" value="MFC0679793.1"/>
    <property type="molecule type" value="Genomic_DNA"/>
</dbReference>
<evidence type="ECO:0000256" key="3">
    <source>
        <dbReference type="PROSITE-ProRule" id="PRU10038"/>
    </source>
</evidence>
<evidence type="ECO:0000259" key="4">
    <source>
        <dbReference type="Pfam" id="PF07859"/>
    </source>
</evidence>
<keyword evidence="2 5" id="KW-0378">Hydrolase</keyword>
<dbReference type="RefSeq" id="WP_386670879.1">
    <property type="nucleotide sequence ID" value="NZ_JBHLTG010000004.1"/>
</dbReference>
<gene>
    <name evidence="5" type="ORF">ACFFGH_18285</name>
</gene>
<dbReference type="InterPro" id="IPR050300">
    <property type="entry name" value="GDXG_lipolytic_enzyme"/>
</dbReference>
<comment type="caution">
    <text evidence="5">The sequence shown here is derived from an EMBL/GenBank/DDBJ whole genome shotgun (WGS) entry which is preliminary data.</text>
</comment>
<comment type="similarity">
    <text evidence="1">Belongs to the 'GDXG' lipolytic enzyme family.</text>
</comment>